<dbReference type="SUPFAM" id="SSF88946">
    <property type="entry name" value="Sigma2 domain of RNA polymerase sigma factors"/>
    <property type="match status" value="1"/>
</dbReference>
<evidence type="ECO:0000259" key="7">
    <source>
        <dbReference type="Pfam" id="PF20239"/>
    </source>
</evidence>
<sequence>MTLDAVYRAEYGRCVATLTRLLGDIGLAEEAVQDAFAAAVTAWAESLPANPGAWIVTTARNRAIDRLRRESTREARHAQALLLHQPDEPAEMGPVRDDQLRMIFTCCHPALSPLAQTALTLRLLGGLETAEIARAYLVPEPTIAQRIVRAKKKIRDAGIPYRVPDEAALPDRLASVLTVLYLVFNEGYTSTSGPLVRTDLCLEAVRLTRALADLMPDEPEVQGLLALLLLTEARRPARVNASGDLVVLTEQDRSLWNQALIAEGHALVRQCLRRGQPGPYQLQAAINAVHTDGTTTDWPQVLALYDQLLAHTPTAVVALNRAVAVAEVHGPELALALVDELDLPGYHLLPATRADLLSRLGRTTEADAAYAEAIALATNETERTFLERRRSGLAGDG</sequence>
<dbReference type="Gene3D" id="1.10.1740.10">
    <property type="match status" value="1"/>
</dbReference>
<keyword evidence="2" id="KW-0805">Transcription regulation</keyword>
<feature type="domain" description="RNA polymerase sigma factor 70 region 4 type 2" evidence="6">
    <location>
        <begin position="102"/>
        <end position="154"/>
    </location>
</feature>
<dbReference type="InterPro" id="IPR014284">
    <property type="entry name" value="RNA_pol_sigma-70_dom"/>
</dbReference>
<dbReference type="Pfam" id="PF08281">
    <property type="entry name" value="Sigma70_r4_2"/>
    <property type="match status" value="1"/>
</dbReference>
<dbReference type="GO" id="GO:0016987">
    <property type="term" value="F:sigma factor activity"/>
    <property type="evidence" value="ECO:0007669"/>
    <property type="project" value="UniProtKB-KW"/>
</dbReference>
<accession>A0A7W3W4L5</accession>
<dbReference type="Pfam" id="PF20239">
    <property type="entry name" value="DUF6596"/>
    <property type="match status" value="1"/>
</dbReference>
<keyword evidence="4" id="KW-0804">Transcription</keyword>
<keyword evidence="3" id="KW-0731">Sigma factor</keyword>
<feature type="domain" description="DUF6596" evidence="7">
    <location>
        <begin position="172"/>
        <end position="271"/>
    </location>
</feature>
<evidence type="ECO:0000313" key="9">
    <source>
        <dbReference type="Proteomes" id="UP000526734"/>
    </source>
</evidence>
<evidence type="ECO:0000259" key="6">
    <source>
        <dbReference type="Pfam" id="PF08281"/>
    </source>
</evidence>
<dbReference type="GO" id="GO:0003677">
    <property type="term" value="F:DNA binding"/>
    <property type="evidence" value="ECO:0007669"/>
    <property type="project" value="InterPro"/>
</dbReference>
<dbReference type="RefSeq" id="WP_182895489.1">
    <property type="nucleotide sequence ID" value="NZ_JACGZW010000015.1"/>
</dbReference>
<dbReference type="SUPFAM" id="SSF88659">
    <property type="entry name" value="Sigma3 and sigma4 domains of RNA polymerase sigma factors"/>
    <property type="match status" value="1"/>
</dbReference>
<evidence type="ECO:0000256" key="2">
    <source>
        <dbReference type="ARBA" id="ARBA00023015"/>
    </source>
</evidence>
<dbReference type="NCBIfam" id="TIGR02937">
    <property type="entry name" value="sigma70-ECF"/>
    <property type="match status" value="1"/>
</dbReference>
<keyword evidence="9" id="KW-1185">Reference proteome</keyword>
<dbReference type="GO" id="GO:0006352">
    <property type="term" value="P:DNA-templated transcription initiation"/>
    <property type="evidence" value="ECO:0007669"/>
    <property type="project" value="InterPro"/>
</dbReference>
<dbReference type="InterPro" id="IPR007627">
    <property type="entry name" value="RNA_pol_sigma70_r2"/>
</dbReference>
<dbReference type="InterPro" id="IPR013325">
    <property type="entry name" value="RNA_pol_sigma_r2"/>
</dbReference>
<dbReference type="InterPro" id="IPR013324">
    <property type="entry name" value="RNA_pol_sigma_r3/r4-like"/>
</dbReference>
<organism evidence="8 9">
    <name type="scientific">Amycolatopsis dendrobii</name>
    <dbReference type="NCBI Taxonomy" id="2760662"/>
    <lineage>
        <taxon>Bacteria</taxon>
        <taxon>Bacillati</taxon>
        <taxon>Actinomycetota</taxon>
        <taxon>Actinomycetes</taxon>
        <taxon>Pseudonocardiales</taxon>
        <taxon>Pseudonocardiaceae</taxon>
        <taxon>Amycolatopsis</taxon>
    </lineage>
</organism>
<reference evidence="8 9" key="1">
    <citation type="submission" date="2020-08" db="EMBL/GenBank/DDBJ databases">
        <title>Amycolatopsis sp. nov. DR6-1 isolated from Dendrobium heterocarpum.</title>
        <authorList>
            <person name="Tedsree N."/>
            <person name="Kuncharoen N."/>
            <person name="Likhitwitayawuid K."/>
            <person name="Tanasupawat S."/>
        </authorList>
    </citation>
    <scope>NUCLEOTIDE SEQUENCE [LARGE SCALE GENOMIC DNA]</scope>
    <source>
        <strain evidence="8 9">DR6-1</strain>
    </source>
</reference>
<dbReference type="InterPro" id="IPR013249">
    <property type="entry name" value="RNA_pol_sigma70_r4_t2"/>
</dbReference>
<dbReference type="InterPro" id="IPR036388">
    <property type="entry name" value="WH-like_DNA-bd_sf"/>
</dbReference>
<comment type="caution">
    <text evidence="8">The sequence shown here is derived from an EMBL/GenBank/DDBJ whole genome shotgun (WGS) entry which is preliminary data.</text>
</comment>
<dbReference type="AlphaFoldDB" id="A0A7W3W4L5"/>
<evidence type="ECO:0000313" key="8">
    <source>
        <dbReference type="EMBL" id="MBB1158754.1"/>
    </source>
</evidence>
<feature type="domain" description="RNA polymerase sigma-70 region 2" evidence="5">
    <location>
        <begin position="7"/>
        <end position="71"/>
    </location>
</feature>
<dbReference type="EMBL" id="JACGZW010000015">
    <property type="protein sequence ID" value="MBB1158754.1"/>
    <property type="molecule type" value="Genomic_DNA"/>
</dbReference>
<dbReference type="Pfam" id="PF04542">
    <property type="entry name" value="Sigma70_r2"/>
    <property type="match status" value="1"/>
</dbReference>
<gene>
    <name evidence="8" type="ORF">H4281_36895</name>
</gene>
<evidence type="ECO:0000256" key="1">
    <source>
        <dbReference type="ARBA" id="ARBA00010641"/>
    </source>
</evidence>
<dbReference type="PANTHER" id="PTHR47756">
    <property type="entry name" value="BLL6612 PROTEIN-RELATED"/>
    <property type="match status" value="1"/>
</dbReference>
<dbReference type="InterPro" id="IPR046531">
    <property type="entry name" value="DUF6596"/>
</dbReference>
<evidence type="ECO:0000259" key="5">
    <source>
        <dbReference type="Pfam" id="PF04542"/>
    </source>
</evidence>
<protein>
    <submittedName>
        <fullName evidence="8">RNA polymerase sigma factor</fullName>
    </submittedName>
</protein>
<comment type="similarity">
    <text evidence="1">Belongs to the sigma-70 factor family. ECF subfamily.</text>
</comment>
<evidence type="ECO:0000256" key="3">
    <source>
        <dbReference type="ARBA" id="ARBA00023082"/>
    </source>
</evidence>
<evidence type="ECO:0000256" key="4">
    <source>
        <dbReference type="ARBA" id="ARBA00023163"/>
    </source>
</evidence>
<dbReference type="Gene3D" id="1.10.10.10">
    <property type="entry name" value="Winged helix-like DNA-binding domain superfamily/Winged helix DNA-binding domain"/>
    <property type="match status" value="1"/>
</dbReference>
<name>A0A7W3W4L5_9PSEU</name>
<dbReference type="PANTHER" id="PTHR47756:SF2">
    <property type="entry name" value="BLL6612 PROTEIN"/>
    <property type="match status" value="1"/>
</dbReference>
<proteinExistence type="inferred from homology"/>
<dbReference type="Proteomes" id="UP000526734">
    <property type="component" value="Unassembled WGS sequence"/>
</dbReference>